<proteinExistence type="predicted"/>
<evidence type="ECO:0000256" key="2">
    <source>
        <dbReference type="ARBA" id="ARBA00023125"/>
    </source>
</evidence>
<keyword evidence="2" id="KW-0238">DNA-binding</keyword>
<evidence type="ECO:0000313" key="5">
    <source>
        <dbReference type="EMBL" id="MBV4355736.1"/>
    </source>
</evidence>
<protein>
    <submittedName>
        <fullName evidence="5">LacI family transcriptional regulator</fullName>
    </submittedName>
</protein>
<keyword evidence="3" id="KW-0804">Transcription</keyword>
<evidence type="ECO:0000259" key="4">
    <source>
        <dbReference type="PROSITE" id="PS50932"/>
    </source>
</evidence>
<name>A0A9E2S4U7_9BACT</name>
<feature type="domain" description="HTH lacI-type" evidence="4">
    <location>
        <begin position="6"/>
        <end position="60"/>
    </location>
</feature>
<evidence type="ECO:0000256" key="3">
    <source>
        <dbReference type="ARBA" id="ARBA00023163"/>
    </source>
</evidence>
<keyword evidence="1" id="KW-0805">Transcription regulation</keyword>
<dbReference type="SMART" id="SM00354">
    <property type="entry name" value="HTH_LACI"/>
    <property type="match status" value="1"/>
</dbReference>
<dbReference type="GO" id="GO:0000976">
    <property type="term" value="F:transcription cis-regulatory region binding"/>
    <property type="evidence" value="ECO:0007669"/>
    <property type="project" value="TreeGrafter"/>
</dbReference>
<keyword evidence="6" id="KW-1185">Reference proteome</keyword>
<evidence type="ECO:0000313" key="6">
    <source>
        <dbReference type="Proteomes" id="UP000812270"/>
    </source>
</evidence>
<dbReference type="PANTHER" id="PTHR30146:SF109">
    <property type="entry name" value="HTH-TYPE TRANSCRIPTIONAL REGULATOR GALS"/>
    <property type="match status" value="1"/>
</dbReference>
<reference evidence="5" key="1">
    <citation type="submission" date="2021-06" db="EMBL/GenBank/DDBJ databases">
        <authorList>
            <person name="Huq M.A."/>
        </authorList>
    </citation>
    <scope>NUCLEOTIDE SEQUENCE</scope>
    <source>
        <strain evidence="5">MAH-26</strain>
    </source>
</reference>
<evidence type="ECO:0000256" key="1">
    <source>
        <dbReference type="ARBA" id="ARBA00023015"/>
    </source>
</evidence>
<dbReference type="InterPro" id="IPR001761">
    <property type="entry name" value="Peripla_BP/Lac1_sug-bd_dom"/>
</dbReference>
<dbReference type="GO" id="GO:0003700">
    <property type="term" value="F:DNA-binding transcription factor activity"/>
    <property type="evidence" value="ECO:0007669"/>
    <property type="project" value="TreeGrafter"/>
</dbReference>
<comment type="caution">
    <text evidence="5">The sequence shown here is derived from an EMBL/GenBank/DDBJ whole genome shotgun (WGS) entry which is preliminary data.</text>
</comment>
<organism evidence="5 6">
    <name type="scientific">Pinibacter aurantiacus</name>
    <dbReference type="NCBI Taxonomy" id="2851599"/>
    <lineage>
        <taxon>Bacteria</taxon>
        <taxon>Pseudomonadati</taxon>
        <taxon>Bacteroidota</taxon>
        <taxon>Chitinophagia</taxon>
        <taxon>Chitinophagales</taxon>
        <taxon>Chitinophagaceae</taxon>
        <taxon>Pinibacter</taxon>
    </lineage>
</organism>
<dbReference type="InterPro" id="IPR000843">
    <property type="entry name" value="HTH_LacI"/>
</dbReference>
<dbReference type="Pfam" id="PF00356">
    <property type="entry name" value="LacI"/>
    <property type="match status" value="1"/>
</dbReference>
<dbReference type="Pfam" id="PF00532">
    <property type="entry name" value="Peripla_BP_1"/>
    <property type="match status" value="1"/>
</dbReference>
<sequence length="351" mass="40650">MENKLPTIKEIAKRLNVSVSTVSRALSNHPSIGLRTRTRVQELAKELNYEPNTKAIFFKQQKTFIIGVILPYIKEEFFSEAISGIETAAMAHDYTILFGQSFDDTEREKKVLEAMKKQRVDGLIISLSKYTNNFDHLATLEKYDIPVVYFDRVPPFENAHKVYCNLYKGTIEMVNWLFSRGFKRIGFINGPDKLLATHERLKGYIEGITKKKLKVDMRLVEQTDLSRESTYKAMEKLLALKQPPEVIITFNDYVHLDVMQYARQHNLKINEDIFFASYANLPITSYTAFPPIASIEQYPYKQGEKAMEILIRIINDKLQHANVAGKYYHEEIDGLVMINKDFELNQDSIKN</sequence>
<dbReference type="AlphaFoldDB" id="A0A9E2S4U7"/>
<dbReference type="Proteomes" id="UP000812270">
    <property type="component" value="Unassembled WGS sequence"/>
</dbReference>
<dbReference type="EMBL" id="JAHSPG010000001">
    <property type="protein sequence ID" value="MBV4355736.1"/>
    <property type="molecule type" value="Genomic_DNA"/>
</dbReference>
<dbReference type="CDD" id="cd06267">
    <property type="entry name" value="PBP1_LacI_sugar_binding-like"/>
    <property type="match status" value="1"/>
</dbReference>
<accession>A0A9E2S4U7</accession>
<dbReference type="CDD" id="cd01392">
    <property type="entry name" value="HTH_LacI"/>
    <property type="match status" value="1"/>
</dbReference>
<dbReference type="PROSITE" id="PS50932">
    <property type="entry name" value="HTH_LACI_2"/>
    <property type="match status" value="1"/>
</dbReference>
<dbReference type="PANTHER" id="PTHR30146">
    <property type="entry name" value="LACI-RELATED TRANSCRIPTIONAL REPRESSOR"/>
    <property type="match status" value="1"/>
</dbReference>
<gene>
    <name evidence="5" type="ORF">KTO63_01160</name>
</gene>
<dbReference type="RefSeq" id="WP_217789282.1">
    <property type="nucleotide sequence ID" value="NZ_JAHSPG010000001.1"/>
</dbReference>